<dbReference type="GO" id="GO:0016787">
    <property type="term" value="F:hydrolase activity"/>
    <property type="evidence" value="ECO:0007669"/>
    <property type="project" value="UniProtKB-KW"/>
</dbReference>
<evidence type="ECO:0000313" key="2">
    <source>
        <dbReference type="Proteomes" id="UP000610960"/>
    </source>
</evidence>
<gene>
    <name evidence="1" type="ORF">GCM10007981_17990</name>
</gene>
<dbReference type="AlphaFoldDB" id="A0A830GYB2"/>
<dbReference type="Proteomes" id="UP000610960">
    <property type="component" value="Unassembled WGS sequence"/>
</dbReference>
<keyword evidence="2" id="KW-1185">Reference proteome</keyword>
<dbReference type="Gene3D" id="3.30.70.270">
    <property type="match status" value="1"/>
</dbReference>
<keyword evidence="1" id="KW-0378">Hydrolase</keyword>
<comment type="caution">
    <text evidence="1">The sequence shown here is derived from an EMBL/GenBank/DDBJ whole genome shotgun (WGS) entry which is preliminary data.</text>
</comment>
<sequence length="735" mass="84976">MILPPLPYTSKNKFIANNFDYLTSYIINRYKGDIKPSQILDISADILINILRYDSYKDIEDIYETLISTPADTRPGKNFSSLASHMNLTSLIAWLIFGKAKDIPYYRLASILHDIGKMVEPEAHIDGATQFFNEVFKKIKEEIKKGNTKENIIDYYFDVVKDKVEKYHSIDFKPDHIAAENERFPNKIIEEALSRDENCKPFLEMLGQRSTAELKKNEEEYKKKYELCSKEAYEYIRSYKPQKNAVSENTKNIKGYIYYINFTGVQSFIEYFSNLKDISTASFMVDFIVSTLPFVHFDNLLSHKTRLPLEALLVVSGGHSILIGRSDVKPEDFINEIENDQLLKGLDIELSIAYRPFFINDDLVSYDVVTDLIRESQFNNLNFKGTKVLSLGLHRNCDNCKERPAVEKIGEEYLCSRCKIIRDYSNKRGFSARVMPKYYINGKEVEIGYNEIDPMVFISGGRSNDDSRYTSIIKFDANDASKYFANTLTWSEYVDKSFYTDYWIKKSLRDTVNAYYNKNPEMIKRLIAGIQFLGGDEGLLISPSLISINFMIDMINEVNNKTGVNFKVGIATVKPDHPIQFAIFTAEKIMDKAKIKEGKGDNSIGIIFSPSFISPSVVESFQKAGDFTILTFQNTFSQIEEILNDVSIDVSKEDDDNLKDYVRELEDIVEFHYRHKNINETLIYLIRERIRYRKYSQLIDLILKSYDSKNKKINLLDTYFILKNIQSGFSKVSKT</sequence>
<dbReference type="RefSeq" id="WP_188597066.1">
    <property type="nucleotide sequence ID" value="NZ_BMNL01000004.1"/>
</dbReference>
<proteinExistence type="predicted"/>
<dbReference type="InterPro" id="IPR043128">
    <property type="entry name" value="Rev_trsase/Diguanyl_cyclase"/>
</dbReference>
<dbReference type="SUPFAM" id="SSF109604">
    <property type="entry name" value="HD-domain/PDEase-like"/>
    <property type="match status" value="1"/>
</dbReference>
<organism evidence="1 2">
    <name type="scientific">Thermocladium modestius</name>
    <dbReference type="NCBI Taxonomy" id="62609"/>
    <lineage>
        <taxon>Archaea</taxon>
        <taxon>Thermoproteota</taxon>
        <taxon>Thermoprotei</taxon>
        <taxon>Thermoproteales</taxon>
        <taxon>Thermoproteaceae</taxon>
        <taxon>Thermocladium</taxon>
    </lineage>
</organism>
<accession>A0A830GYB2</accession>
<name>A0A830GYB2_9CREN</name>
<protein>
    <submittedName>
        <fullName evidence="1">Phosphohydrolase</fullName>
    </submittedName>
</protein>
<reference evidence="1" key="1">
    <citation type="journal article" date="2014" name="Int. J. Syst. Evol. Microbiol.">
        <title>Complete genome sequence of Corynebacterium casei LMG S-19264T (=DSM 44701T), isolated from a smear-ripened cheese.</title>
        <authorList>
            <consortium name="US DOE Joint Genome Institute (JGI-PGF)"/>
            <person name="Walter F."/>
            <person name="Albersmeier A."/>
            <person name="Kalinowski J."/>
            <person name="Ruckert C."/>
        </authorList>
    </citation>
    <scope>NUCLEOTIDE SEQUENCE</scope>
    <source>
        <strain evidence="1">JCM 10088</strain>
    </source>
</reference>
<evidence type="ECO:0000313" key="1">
    <source>
        <dbReference type="EMBL" id="GGP22336.1"/>
    </source>
</evidence>
<reference evidence="1" key="2">
    <citation type="submission" date="2020-09" db="EMBL/GenBank/DDBJ databases">
        <authorList>
            <person name="Sun Q."/>
            <person name="Ohkuma M."/>
        </authorList>
    </citation>
    <scope>NUCLEOTIDE SEQUENCE</scope>
    <source>
        <strain evidence="1">JCM 10088</strain>
    </source>
</reference>
<dbReference type="EMBL" id="BMNL01000004">
    <property type="protein sequence ID" value="GGP22336.1"/>
    <property type="molecule type" value="Genomic_DNA"/>
</dbReference>
<dbReference type="OrthoDB" id="44247at2157"/>